<dbReference type="CDD" id="cd01310">
    <property type="entry name" value="TatD_DNAse"/>
    <property type="match status" value="1"/>
</dbReference>
<evidence type="ECO:0000256" key="1">
    <source>
        <dbReference type="ARBA" id="ARBA00022723"/>
    </source>
</evidence>
<dbReference type="GO" id="GO:0005829">
    <property type="term" value="C:cytosol"/>
    <property type="evidence" value="ECO:0007669"/>
    <property type="project" value="TreeGrafter"/>
</dbReference>
<name>A0A9E6XVP8_9ACTN</name>
<feature type="binding site" evidence="3">
    <location>
        <position position="7"/>
    </location>
    <ligand>
        <name>a divalent metal cation</name>
        <dbReference type="ChEBI" id="CHEBI:60240"/>
        <label>1</label>
    </ligand>
</feature>
<dbReference type="FunFam" id="3.20.20.140:FF:000005">
    <property type="entry name" value="TatD family hydrolase"/>
    <property type="match status" value="1"/>
</dbReference>
<dbReference type="GO" id="GO:0046872">
    <property type="term" value="F:metal ion binding"/>
    <property type="evidence" value="ECO:0007669"/>
    <property type="project" value="UniProtKB-KW"/>
</dbReference>
<dbReference type="RefSeq" id="WP_259314305.1">
    <property type="nucleotide sequence ID" value="NZ_CP087164.1"/>
</dbReference>
<dbReference type="InterPro" id="IPR032466">
    <property type="entry name" value="Metal_Hydrolase"/>
</dbReference>
<dbReference type="EMBL" id="CP087164">
    <property type="protein sequence ID" value="UGS34641.1"/>
    <property type="molecule type" value="Genomic_DNA"/>
</dbReference>
<dbReference type="PROSITE" id="PS01091">
    <property type="entry name" value="TATD_3"/>
    <property type="match status" value="1"/>
</dbReference>
<dbReference type="PANTHER" id="PTHR46124:SF2">
    <property type="entry name" value="D-AMINOACYL-TRNA DEACYLASE"/>
    <property type="match status" value="1"/>
</dbReference>
<dbReference type="GO" id="GO:0004536">
    <property type="term" value="F:DNA nuclease activity"/>
    <property type="evidence" value="ECO:0007669"/>
    <property type="project" value="InterPro"/>
</dbReference>
<dbReference type="InterPro" id="IPR018228">
    <property type="entry name" value="DNase_TatD-rel_CS"/>
</dbReference>
<dbReference type="AlphaFoldDB" id="A0A9E6XVP8"/>
<evidence type="ECO:0000256" key="2">
    <source>
        <dbReference type="ARBA" id="ARBA00022801"/>
    </source>
</evidence>
<sequence length="249" mass="27111">MIDSHAHLSSCEPPDEELVAAAAAAGVDHIVTIGMDGATCREALAAAEAFPQVYAAVGRHPNSAHGFDGADLAELRALAAHERCVAIGETGLDYYRDRAPRADQERAFEGQIALASETGKPLVIHTREAEDDTLRMLCDHAEGVTVLLHCFSMPDRLEEVLDRGWFVSFAGNVTYPRNEALAAAAERVPAGRLLVETDAPYLTPQAVRKERNQPAYVVHTARFIAERRGVSLEELDRDVARTAARLFGW</sequence>
<feature type="binding site" evidence="3">
    <location>
        <position position="198"/>
    </location>
    <ligand>
        <name>a divalent metal cation</name>
        <dbReference type="ChEBI" id="CHEBI:60240"/>
        <label>1</label>
    </ligand>
</feature>
<dbReference type="PIRSF" id="PIRSF005902">
    <property type="entry name" value="DNase_TatD"/>
    <property type="match status" value="1"/>
</dbReference>
<gene>
    <name evidence="4" type="primary">dtd3</name>
    <name evidence="4" type="ORF">DSM104329_01020</name>
</gene>
<proteinExistence type="predicted"/>
<dbReference type="Gene3D" id="3.20.20.140">
    <property type="entry name" value="Metal-dependent hydrolases"/>
    <property type="match status" value="1"/>
</dbReference>
<evidence type="ECO:0000313" key="4">
    <source>
        <dbReference type="EMBL" id="UGS34641.1"/>
    </source>
</evidence>
<dbReference type="PANTHER" id="PTHR46124">
    <property type="entry name" value="D-AMINOACYL-TRNA DEACYLASE"/>
    <property type="match status" value="1"/>
</dbReference>
<organism evidence="4 5">
    <name type="scientific">Capillimicrobium parvum</name>
    <dbReference type="NCBI Taxonomy" id="2884022"/>
    <lineage>
        <taxon>Bacteria</taxon>
        <taxon>Bacillati</taxon>
        <taxon>Actinomycetota</taxon>
        <taxon>Thermoleophilia</taxon>
        <taxon>Solirubrobacterales</taxon>
        <taxon>Capillimicrobiaceae</taxon>
        <taxon>Capillimicrobium</taxon>
    </lineage>
</organism>
<keyword evidence="2 4" id="KW-0378">Hydrolase</keyword>
<feature type="binding site" evidence="3">
    <location>
        <position position="89"/>
    </location>
    <ligand>
        <name>a divalent metal cation</name>
        <dbReference type="ChEBI" id="CHEBI:60240"/>
        <label>1</label>
    </ligand>
</feature>
<feature type="binding site" evidence="3">
    <location>
        <position position="149"/>
    </location>
    <ligand>
        <name>a divalent metal cation</name>
        <dbReference type="ChEBI" id="CHEBI:60240"/>
        <label>2</label>
    </ligand>
</feature>
<dbReference type="Pfam" id="PF01026">
    <property type="entry name" value="TatD_DNase"/>
    <property type="match status" value="1"/>
</dbReference>
<keyword evidence="1 3" id="KW-0479">Metal-binding</keyword>
<dbReference type="Proteomes" id="UP001162834">
    <property type="component" value="Chromosome"/>
</dbReference>
<reference evidence="4" key="1">
    <citation type="journal article" date="2022" name="Int. J. Syst. Evol. Microbiol.">
        <title>Pseudomonas aegrilactucae sp. nov. and Pseudomonas morbosilactucae sp. nov., pathogens causing bacterial rot of lettuce in Japan.</title>
        <authorList>
            <person name="Sawada H."/>
            <person name="Fujikawa T."/>
            <person name="Satou M."/>
        </authorList>
    </citation>
    <scope>NUCLEOTIDE SEQUENCE</scope>
    <source>
        <strain evidence="4">0166_1</strain>
    </source>
</reference>
<accession>A0A9E6XVP8</accession>
<feature type="binding site" evidence="3">
    <location>
        <position position="125"/>
    </location>
    <ligand>
        <name>a divalent metal cation</name>
        <dbReference type="ChEBI" id="CHEBI:60240"/>
        <label>2</label>
    </ligand>
</feature>
<evidence type="ECO:0000313" key="5">
    <source>
        <dbReference type="Proteomes" id="UP001162834"/>
    </source>
</evidence>
<dbReference type="NCBIfam" id="TIGR00010">
    <property type="entry name" value="YchF/TatD family DNA exonuclease"/>
    <property type="match status" value="1"/>
</dbReference>
<evidence type="ECO:0000256" key="3">
    <source>
        <dbReference type="PIRSR" id="PIRSR005902-1"/>
    </source>
</evidence>
<dbReference type="SUPFAM" id="SSF51556">
    <property type="entry name" value="Metallo-dependent hydrolases"/>
    <property type="match status" value="1"/>
</dbReference>
<dbReference type="KEGG" id="sbae:DSM104329_01020"/>
<protein>
    <submittedName>
        <fullName evidence="4">D-aminoacyl-tRNA deacylase</fullName>
        <ecNumber evidence="4">3.1.1.96</ecNumber>
    </submittedName>
</protein>
<keyword evidence="5" id="KW-1185">Reference proteome</keyword>
<dbReference type="InterPro" id="IPR001130">
    <property type="entry name" value="TatD-like"/>
</dbReference>
<dbReference type="PROSITE" id="PS01090">
    <property type="entry name" value="TATD_2"/>
    <property type="match status" value="1"/>
</dbReference>
<dbReference type="GO" id="GO:0051499">
    <property type="term" value="F:D-aminoacyl-tRNA deacylase activity"/>
    <property type="evidence" value="ECO:0007669"/>
    <property type="project" value="UniProtKB-EC"/>
</dbReference>
<feature type="binding site" evidence="3">
    <location>
        <position position="5"/>
    </location>
    <ligand>
        <name>a divalent metal cation</name>
        <dbReference type="ChEBI" id="CHEBI:60240"/>
        <label>1</label>
    </ligand>
</feature>
<dbReference type="EC" id="3.1.1.96" evidence="4"/>
<dbReference type="InterPro" id="IPR015991">
    <property type="entry name" value="TatD/YcfH-like"/>
</dbReference>